<reference evidence="3" key="3">
    <citation type="submission" date="2015-06" db="UniProtKB">
        <authorList>
            <consortium name="EnsemblProtists"/>
        </authorList>
    </citation>
    <scope>IDENTIFICATION</scope>
</reference>
<organism evidence="2">
    <name type="scientific">Guillardia theta (strain CCMP2712)</name>
    <name type="common">Cryptophyte</name>
    <dbReference type="NCBI Taxonomy" id="905079"/>
    <lineage>
        <taxon>Eukaryota</taxon>
        <taxon>Cryptophyceae</taxon>
        <taxon>Pyrenomonadales</taxon>
        <taxon>Geminigeraceae</taxon>
        <taxon>Guillardia</taxon>
    </lineage>
</organism>
<dbReference type="CDD" id="cd06782">
    <property type="entry name" value="cpPDZ_CPP-like"/>
    <property type="match status" value="1"/>
</dbReference>
<reference evidence="4" key="2">
    <citation type="submission" date="2012-11" db="EMBL/GenBank/DDBJ databases">
        <authorList>
            <person name="Kuo A."/>
            <person name="Curtis B.A."/>
            <person name="Tanifuji G."/>
            <person name="Burki F."/>
            <person name="Gruber A."/>
            <person name="Irimia M."/>
            <person name="Maruyama S."/>
            <person name="Arias M.C."/>
            <person name="Ball S.G."/>
            <person name="Gile G.H."/>
            <person name="Hirakawa Y."/>
            <person name="Hopkins J.F."/>
            <person name="Rensing S.A."/>
            <person name="Schmutz J."/>
            <person name="Symeonidi A."/>
            <person name="Elias M."/>
            <person name="Eveleigh R.J."/>
            <person name="Herman E.K."/>
            <person name="Klute M.J."/>
            <person name="Nakayama T."/>
            <person name="Obornik M."/>
            <person name="Reyes-Prieto A."/>
            <person name="Armbrust E.V."/>
            <person name="Aves S.J."/>
            <person name="Beiko R.G."/>
            <person name="Coutinho P."/>
            <person name="Dacks J.B."/>
            <person name="Durnford D.G."/>
            <person name="Fast N.M."/>
            <person name="Green B.R."/>
            <person name="Grisdale C."/>
            <person name="Hempe F."/>
            <person name="Henrissat B."/>
            <person name="Hoppner M.P."/>
            <person name="Ishida K.-I."/>
            <person name="Kim E."/>
            <person name="Koreny L."/>
            <person name="Kroth P.G."/>
            <person name="Liu Y."/>
            <person name="Malik S.-B."/>
            <person name="Maier U.G."/>
            <person name="McRose D."/>
            <person name="Mock T."/>
            <person name="Neilson J.A."/>
            <person name="Onodera N.T."/>
            <person name="Poole A.M."/>
            <person name="Pritham E.J."/>
            <person name="Richards T.A."/>
            <person name="Rocap G."/>
            <person name="Roy S.W."/>
            <person name="Sarai C."/>
            <person name="Schaack S."/>
            <person name="Shirato S."/>
            <person name="Slamovits C.H."/>
            <person name="Spencer D.F."/>
            <person name="Suzuki S."/>
            <person name="Worden A.Z."/>
            <person name="Zauner S."/>
            <person name="Barry K."/>
            <person name="Bell C."/>
            <person name="Bharti A.K."/>
            <person name="Crow J.A."/>
            <person name="Grimwood J."/>
            <person name="Kramer R."/>
            <person name="Lindquist E."/>
            <person name="Lucas S."/>
            <person name="Salamov A."/>
            <person name="McFadden G.I."/>
            <person name="Lane C.E."/>
            <person name="Keeling P.J."/>
            <person name="Gray M.W."/>
            <person name="Grigoriev I.V."/>
            <person name="Archibald J.M."/>
        </authorList>
    </citation>
    <scope>NUCLEOTIDE SEQUENCE</scope>
    <source>
        <strain evidence="4">CCMP2712</strain>
    </source>
</reference>
<evidence type="ECO:0000313" key="4">
    <source>
        <dbReference type="Proteomes" id="UP000011087"/>
    </source>
</evidence>
<dbReference type="EnsemblProtists" id="EKX35389">
    <property type="protein sequence ID" value="EKX35389"/>
    <property type="gene ID" value="GUITHDRAFT_155501"/>
</dbReference>
<accession>L1IHJ3</accession>
<protein>
    <recommendedName>
        <fullName evidence="1">PDZ domain-containing protein</fullName>
    </recommendedName>
</protein>
<evidence type="ECO:0000313" key="2">
    <source>
        <dbReference type="EMBL" id="EKX35389.1"/>
    </source>
</evidence>
<proteinExistence type="predicted"/>
<dbReference type="Pfam" id="PF17820">
    <property type="entry name" value="PDZ_6"/>
    <property type="match status" value="1"/>
</dbReference>
<sequence length="157" mass="16879">MGEAQSCLACDSKRNAKPADVRKAVPDEKSSLVSIPAGEYRTSSVDSGSTSSSKFLEKAKVGIGAYFQRSKEEEDMLQVKSLLKGSPAQLCNKISIGDRIIAVNGESVHGRSLAELAEKLLGPTGSVVECTFKSVKSNEIFSVTLVRGINADRWNQR</sequence>
<dbReference type="SUPFAM" id="SSF50156">
    <property type="entry name" value="PDZ domain-like"/>
    <property type="match status" value="1"/>
</dbReference>
<dbReference type="AlphaFoldDB" id="L1IHJ3"/>
<dbReference type="Proteomes" id="UP000011087">
    <property type="component" value="Unassembled WGS sequence"/>
</dbReference>
<keyword evidence="4" id="KW-1185">Reference proteome</keyword>
<dbReference type="OrthoDB" id="165498at2759"/>
<dbReference type="GO" id="GO:0004175">
    <property type="term" value="F:endopeptidase activity"/>
    <property type="evidence" value="ECO:0007669"/>
    <property type="project" value="TreeGrafter"/>
</dbReference>
<evidence type="ECO:0000259" key="1">
    <source>
        <dbReference type="PROSITE" id="PS50106"/>
    </source>
</evidence>
<dbReference type="PANTHER" id="PTHR32060:SF22">
    <property type="entry name" value="CARBOXYL-TERMINAL-PROCESSING PEPTIDASE 3, CHLOROPLASTIC"/>
    <property type="match status" value="1"/>
</dbReference>
<dbReference type="PaxDb" id="55529-EKX35389"/>
<gene>
    <name evidence="2" type="ORF">GUITHDRAFT_155501</name>
</gene>
<evidence type="ECO:0000313" key="3">
    <source>
        <dbReference type="EnsemblProtists" id="EKX35389"/>
    </source>
</evidence>
<name>L1IHJ3_GUITC</name>
<dbReference type="HOGENOM" id="CLU_126835_0_0_1"/>
<dbReference type="PANTHER" id="PTHR32060">
    <property type="entry name" value="TAIL-SPECIFIC PROTEASE"/>
    <property type="match status" value="1"/>
</dbReference>
<dbReference type="KEGG" id="gtt:GUITHDRAFT_155501"/>
<dbReference type="Gene3D" id="2.30.42.10">
    <property type="match status" value="1"/>
</dbReference>
<dbReference type="SMART" id="SM00228">
    <property type="entry name" value="PDZ"/>
    <property type="match status" value="1"/>
</dbReference>
<dbReference type="PROSITE" id="PS50106">
    <property type="entry name" value="PDZ"/>
    <property type="match status" value="1"/>
</dbReference>
<dbReference type="EMBL" id="JH993091">
    <property type="protein sequence ID" value="EKX35389.1"/>
    <property type="molecule type" value="Genomic_DNA"/>
</dbReference>
<reference evidence="2 4" key="1">
    <citation type="journal article" date="2012" name="Nature">
        <title>Algal genomes reveal evolutionary mosaicism and the fate of nucleomorphs.</title>
        <authorList>
            <consortium name="DOE Joint Genome Institute"/>
            <person name="Curtis B.A."/>
            <person name="Tanifuji G."/>
            <person name="Burki F."/>
            <person name="Gruber A."/>
            <person name="Irimia M."/>
            <person name="Maruyama S."/>
            <person name="Arias M.C."/>
            <person name="Ball S.G."/>
            <person name="Gile G.H."/>
            <person name="Hirakawa Y."/>
            <person name="Hopkins J.F."/>
            <person name="Kuo A."/>
            <person name="Rensing S.A."/>
            <person name="Schmutz J."/>
            <person name="Symeonidi A."/>
            <person name="Elias M."/>
            <person name="Eveleigh R.J."/>
            <person name="Herman E.K."/>
            <person name="Klute M.J."/>
            <person name="Nakayama T."/>
            <person name="Obornik M."/>
            <person name="Reyes-Prieto A."/>
            <person name="Armbrust E.V."/>
            <person name="Aves S.J."/>
            <person name="Beiko R.G."/>
            <person name="Coutinho P."/>
            <person name="Dacks J.B."/>
            <person name="Durnford D.G."/>
            <person name="Fast N.M."/>
            <person name="Green B.R."/>
            <person name="Grisdale C.J."/>
            <person name="Hempel F."/>
            <person name="Henrissat B."/>
            <person name="Hoppner M.P."/>
            <person name="Ishida K."/>
            <person name="Kim E."/>
            <person name="Koreny L."/>
            <person name="Kroth P.G."/>
            <person name="Liu Y."/>
            <person name="Malik S.B."/>
            <person name="Maier U.G."/>
            <person name="McRose D."/>
            <person name="Mock T."/>
            <person name="Neilson J.A."/>
            <person name="Onodera N.T."/>
            <person name="Poole A.M."/>
            <person name="Pritham E.J."/>
            <person name="Richards T.A."/>
            <person name="Rocap G."/>
            <person name="Roy S.W."/>
            <person name="Sarai C."/>
            <person name="Schaack S."/>
            <person name="Shirato S."/>
            <person name="Slamovits C.H."/>
            <person name="Spencer D.F."/>
            <person name="Suzuki S."/>
            <person name="Worden A.Z."/>
            <person name="Zauner S."/>
            <person name="Barry K."/>
            <person name="Bell C."/>
            <person name="Bharti A.K."/>
            <person name="Crow J.A."/>
            <person name="Grimwood J."/>
            <person name="Kramer R."/>
            <person name="Lindquist E."/>
            <person name="Lucas S."/>
            <person name="Salamov A."/>
            <person name="McFadden G.I."/>
            <person name="Lane C.E."/>
            <person name="Keeling P.J."/>
            <person name="Gray M.W."/>
            <person name="Grigoriev I.V."/>
            <person name="Archibald J.M."/>
        </authorList>
    </citation>
    <scope>NUCLEOTIDE SEQUENCE</scope>
    <source>
        <strain evidence="2 4">CCMP2712</strain>
    </source>
</reference>
<dbReference type="InterPro" id="IPR001478">
    <property type="entry name" value="PDZ"/>
</dbReference>
<dbReference type="RefSeq" id="XP_005822369.1">
    <property type="nucleotide sequence ID" value="XM_005822312.1"/>
</dbReference>
<feature type="domain" description="PDZ" evidence="1">
    <location>
        <begin position="53"/>
        <end position="120"/>
    </location>
</feature>
<dbReference type="InterPro" id="IPR036034">
    <property type="entry name" value="PDZ_sf"/>
</dbReference>
<dbReference type="GeneID" id="17292131"/>
<dbReference type="InterPro" id="IPR041489">
    <property type="entry name" value="PDZ_6"/>
</dbReference>